<evidence type="ECO:0000313" key="4">
    <source>
        <dbReference type="EMBL" id="KAB1078509.1"/>
    </source>
</evidence>
<dbReference type="Pfam" id="PF07171">
    <property type="entry name" value="MlrC_C"/>
    <property type="match status" value="1"/>
</dbReference>
<gene>
    <name evidence="4" type="ORF">F6X53_13995</name>
</gene>
<protein>
    <recommendedName>
        <fullName evidence="1">Microcystinase C</fullName>
        <shortName evidence="1">MlrC</shortName>
    </recommendedName>
</protein>
<dbReference type="InterPro" id="IPR009197">
    <property type="entry name" value="MlrC"/>
</dbReference>
<accession>A0A6L3SXG4</accession>
<dbReference type="GO" id="GO:0006508">
    <property type="term" value="P:proteolysis"/>
    <property type="evidence" value="ECO:0007669"/>
    <property type="project" value="UniProtKB-KW"/>
</dbReference>
<dbReference type="AlphaFoldDB" id="A0A6L3SXG4"/>
<dbReference type="Pfam" id="PF07364">
    <property type="entry name" value="DUF1485"/>
    <property type="match status" value="1"/>
</dbReference>
<sequence length="495" mass="50947">MHIVTARLNHETNTFSPLATPLAAFAPVWGEAARAAGTGSATALGAFLDFAAARGASVAVPVTAHANPSGPVSDAAFEALAGAILAAVAQRCDAILLDLHGAMVTQSHDDGEGELLARIRAIAPEVPLGVALDLHANVTPRMVALSDVIVGFRTYPHVDMAETGARVAGIVGRMLDQGLRPHQAWCHPPQLAHTLRMDTRVPGIMADLVAATRAAEARPGILAATLFGGFGLADLAETGASIVVAAESLEAAEAAASGLGAQLWQRRAEFVYDEAPLAASIAAARRAVDAPGTGPVLLLDHGDNCMSGGTCDVMDVLAACLEAGLTGIVAGPICDPAAVAALFEAGLGARLRLGVGNRVGLPGFPRQEPLALAGTVAALGDGAYVITGPTYTGQRCSMGRAAVLDTGGARILVTEQPHEPWDLAVFTSSGIDPREAGILILKSRMYCRPVFEPIARAVIECASAGVTSSDYRLFPFSKLARPIYPLDPDAAWAPR</sequence>
<dbReference type="GO" id="GO:0008237">
    <property type="term" value="F:metallopeptidase activity"/>
    <property type="evidence" value="ECO:0007669"/>
    <property type="project" value="UniProtKB-KW"/>
</dbReference>
<dbReference type="Proteomes" id="UP000474159">
    <property type="component" value="Unassembled WGS sequence"/>
</dbReference>
<keyword evidence="1" id="KW-0378">Hydrolase</keyword>
<dbReference type="EMBL" id="VZZK01000013">
    <property type="protein sequence ID" value="KAB1078509.1"/>
    <property type="molecule type" value="Genomic_DNA"/>
</dbReference>
<reference evidence="4 5" key="1">
    <citation type="submission" date="2019-09" db="EMBL/GenBank/DDBJ databases">
        <title>YIM 48816 draft genome.</title>
        <authorList>
            <person name="Jiang L."/>
        </authorList>
    </citation>
    <scope>NUCLEOTIDE SEQUENCE [LARGE SCALE GENOMIC DNA]</scope>
    <source>
        <strain evidence="4 5">YIM 48816</strain>
    </source>
</reference>
<evidence type="ECO:0000259" key="2">
    <source>
        <dbReference type="Pfam" id="PF07171"/>
    </source>
</evidence>
<keyword evidence="1" id="KW-0645">Protease</keyword>
<keyword evidence="1" id="KW-0479">Metal-binding</keyword>
<evidence type="ECO:0000313" key="5">
    <source>
        <dbReference type="Proteomes" id="UP000474159"/>
    </source>
</evidence>
<proteinExistence type="inferred from homology"/>
<comment type="cofactor">
    <cofactor evidence="1">
        <name>Zn(2+)</name>
        <dbReference type="ChEBI" id="CHEBI:29105"/>
    </cofactor>
    <text evidence="1">Binds 1 zinc ion per subunit.</text>
</comment>
<name>A0A6L3SXG4_9HYPH</name>
<dbReference type="RefSeq" id="WP_151000783.1">
    <property type="nucleotide sequence ID" value="NZ_BPQY01000098.1"/>
</dbReference>
<evidence type="ECO:0000256" key="1">
    <source>
        <dbReference type="PIRNR" id="PIRNR012702"/>
    </source>
</evidence>
<comment type="function">
    <text evidence="1">Involved in peptidolytic degradation of cyclic heptapeptide hepatotoxin microcystin (MC).</text>
</comment>
<comment type="similarity">
    <text evidence="1">Belongs to the peptidase M81 family.</text>
</comment>
<evidence type="ECO:0000259" key="3">
    <source>
        <dbReference type="Pfam" id="PF07364"/>
    </source>
</evidence>
<keyword evidence="1" id="KW-0482">Metalloprotease</keyword>
<feature type="domain" description="Microcystin LR degradation protein MlrC C-terminal" evidence="2">
    <location>
        <begin position="298"/>
        <end position="477"/>
    </location>
</feature>
<dbReference type="PIRSF" id="PIRSF012702">
    <property type="entry name" value="UCP012702"/>
    <property type="match status" value="1"/>
</dbReference>
<organism evidence="4 5">
    <name type="scientific">Methylobacterium soli</name>
    <dbReference type="NCBI Taxonomy" id="553447"/>
    <lineage>
        <taxon>Bacteria</taxon>
        <taxon>Pseudomonadati</taxon>
        <taxon>Pseudomonadota</taxon>
        <taxon>Alphaproteobacteria</taxon>
        <taxon>Hyphomicrobiales</taxon>
        <taxon>Methylobacteriaceae</taxon>
        <taxon>Methylobacterium</taxon>
    </lineage>
</organism>
<comment type="caution">
    <text evidence="4">The sequence shown here is derived from an EMBL/GenBank/DDBJ whole genome shotgun (WGS) entry which is preliminary data.</text>
</comment>
<keyword evidence="5" id="KW-1185">Reference proteome</keyword>
<dbReference type="InterPro" id="IPR015995">
    <property type="entry name" value="MlrC_N"/>
</dbReference>
<dbReference type="InterPro" id="IPR010799">
    <property type="entry name" value="MlrC_C"/>
</dbReference>
<dbReference type="OrthoDB" id="9782658at2"/>
<dbReference type="GO" id="GO:0046872">
    <property type="term" value="F:metal ion binding"/>
    <property type="evidence" value="ECO:0007669"/>
    <property type="project" value="UniProtKB-KW"/>
</dbReference>
<feature type="domain" description="Microcystin LR degradation protein MlrC N-terminal" evidence="3">
    <location>
        <begin position="3"/>
        <end position="284"/>
    </location>
</feature>